<reference evidence="2 3" key="1">
    <citation type="submission" date="2016-01" db="EMBL/GenBank/DDBJ databases">
        <authorList>
            <person name="Regsiter A."/>
            <person name="william w."/>
        </authorList>
    </citation>
    <scope>NUCLEOTIDE SEQUENCE [LARGE SCALE GENOMIC DNA]</scope>
    <source>
        <strain evidence="2 3">CFBP 5494</strain>
    </source>
</reference>
<dbReference type="RefSeq" id="WP_080823272.1">
    <property type="nucleotide sequence ID" value="NZ_LT009719.1"/>
</dbReference>
<comment type="caution">
    <text evidence="2">The sequence shown here is derived from an EMBL/GenBank/DDBJ whole genome shotgun (WGS) entry which is preliminary data.</text>
</comment>
<dbReference type="AlphaFoldDB" id="A0A9W5B5P6"/>
<gene>
    <name evidence="2" type="ORF">AGR2A_Lc70075</name>
</gene>
<evidence type="ECO:0000313" key="2">
    <source>
        <dbReference type="EMBL" id="CUW99316.1"/>
    </source>
</evidence>
<protein>
    <submittedName>
        <fullName evidence="2">Phage-related baseplate assembly protein</fullName>
    </submittedName>
</protein>
<keyword evidence="3" id="KW-1185">Reference proteome</keyword>
<accession>A0A9W5B5P6</accession>
<dbReference type="Gene3D" id="2.40.50.230">
    <property type="entry name" value="Gp5 N-terminal domain"/>
    <property type="match status" value="1"/>
</dbReference>
<sequence length="183" mass="19670">MSDADIIVREFRGIYKNIDDLNRRLVASQMTGRVAEIEGSRVRLELAAVGANGKPFLSPWVQVQEAAGATGTNMPVEIGDPMRLFSPNGEIGSQSLAIRDSHTDDAQNPAGTPKELAITYAGSAIRMTEEGLKLSHGGSSITLSEDTIHALSTHLRHNAKNVGDTHNHGGIRRGGENTYEPNE</sequence>
<dbReference type="EMBL" id="FBVY01000036">
    <property type="protein sequence ID" value="CUW99316.1"/>
    <property type="molecule type" value="Genomic_DNA"/>
</dbReference>
<proteinExistence type="predicted"/>
<organism evidence="2 3">
    <name type="scientific">Agrobacterium genomosp. 2 str. CFBP 5494</name>
    <dbReference type="NCBI Taxonomy" id="1183436"/>
    <lineage>
        <taxon>Bacteria</taxon>
        <taxon>Pseudomonadati</taxon>
        <taxon>Pseudomonadota</taxon>
        <taxon>Alphaproteobacteria</taxon>
        <taxon>Hyphomicrobiales</taxon>
        <taxon>Rhizobiaceae</taxon>
        <taxon>Rhizobium/Agrobacterium group</taxon>
        <taxon>Agrobacterium</taxon>
        <taxon>Agrobacterium tumefaciens complex</taxon>
    </lineage>
</organism>
<evidence type="ECO:0000256" key="1">
    <source>
        <dbReference type="SAM" id="MobiDB-lite"/>
    </source>
</evidence>
<name>A0A9W5B5P6_9HYPH</name>
<dbReference type="Proteomes" id="UP000191933">
    <property type="component" value="Unassembled WGS sequence"/>
</dbReference>
<evidence type="ECO:0000313" key="3">
    <source>
        <dbReference type="Proteomes" id="UP000191933"/>
    </source>
</evidence>
<feature type="region of interest" description="Disordered" evidence="1">
    <location>
        <begin position="160"/>
        <end position="183"/>
    </location>
</feature>
<dbReference type="InterPro" id="IPR037026">
    <property type="entry name" value="Vgr_OB-fold_dom_sf"/>
</dbReference>